<gene>
    <name evidence="6" type="ORF">METZ01_LOCUS119381</name>
</gene>
<dbReference type="GO" id="GO:0016020">
    <property type="term" value="C:membrane"/>
    <property type="evidence" value="ECO:0007669"/>
    <property type="project" value="UniProtKB-SubCell"/>
</dbReference>
<feature type="domain" description="NolW-like" evidence="5">
    <location>
        <begin position="431"/>
        <end position="520"/>
    </location>
</feature>
<organism evidence="6">
    <name type="scientific">marine metagenome</name>
    <dbReference type="NCBI Taxonomy" id="408172"/>
    <lineage>
        <taxon>unclassified sequences</taxon>
        <taxon>metagenomes</taxon>
        <taxon>ecological metagenomes</taxon>
    </lineage>
</organism>
<dbReference type="Pfam" id="PF03958">
    <property type="entry name" value="Secretin_N"/>
    <property type="match status" value="5"/>
</dbReference>
<dbReference type="PANTHER" id="PTHR30332:SF24">
    <property type="entry name" value="SECRETIN GSPD-RELATED"/>
    <property type="match status" value="1"/>
</dbReference>
<dbReference type="GO" id="GO:0009306">
    <property type="term" value="P:protein secretion"/>
    <property type="evidence" value="ECO:0007669"/>
    <property type="project" value="TreeGrafter"/>
</dbReference>
<evidence type="ECO:0000256" key="4">
    <source>
        <dbReference type="SAM" id="MobiDB-lite"/>
    </source>
</evidence>
<dbReference type="InterPro" id="IPR038591">
    <property type="entry name" value="NolW-like_sf"/>
</dbReference>
<name>A0A381XQP9_9ZZZZ</name>
<evidence type="ECO:0000256" key="3">
    <source>
        <dbReference type="ARBA" id="ARBA00023136"/>
    </source>
</evidence>
<feature type="compositionally biased region" description="Basic and acidic residues" evidence="4">
    <location>
        <begin position="458"/>
        <end position="475"/>
    </location>
</feature>
<dbReference type="Gene3D" id="3.30.1370.120">
    <property type="match status" value="5"/>
</dbReference>
<reference evidence="6" key="1">
    <citation type="submission" date="2018-05" db="EMBL/GenBank/DDBJ databases">
        <authorList>
            <person name="Lanie J.A."/>
            <person name="Ng W.-L."/>
            <person name="Kazmierczak K.M."/>
            <person name="Andrzejewski T.M."/>
            <person name="Davidsen T.M."/>
            <person name="Wayne K.J."/>
            <person name="Tettelin H."/>
            <person name="Glass J.I."/>
            <person name="Rusch D."/>
            <person name="Podicherti R."/>
            <person name="Tsui H.-C.T."/>
            <person name="Winkler M.E."/>
        </authorList>
    </citation>
    <scope>NUCLEOTIDE SEQUENCE</scope>
</reference>
<feature type="domain" description="NolW-like" evidence="5">
    <location>
        <begin position="322"/>
        <end position="427"/>
    </location>
</feature>
<protein>
    <recommendedName>
        <fullName evidence="5">NolW-like domain-containing protein</fullName>
    </recommendedName>
</protein>
<feature type="domain" description="NolW-like" evidence="5">
    <location>
        <begin position="528"/>
        <end position="617"/>
    </location>
</feature>
<accession>A0A381XQP9</accession>
<dbReference type="EMBL" id="UINC01015877">
    <property type="protein sequence ID" value="SVA66527.1"/>
    <property type="molecule type" value="Genomic_DNA"/>
</dbReference>
<feature type="non-terminal residue" evidence="6">
    <location>
        <position position="638"/>
    </location>
</feature>
<dbReference type="PANTHER" id="PTHR30332">
    <property type="entry name" value="PROBABLE GENERAL SECRETION PATHWAY PROTEIN D"/>
    <property type="match status" value="1"/>
</dbReference>
<feature type="compositionally biased region" description="Basic and acidic residues" evidence="4">
    <location>
        <begin position="359"/>
        <end position="376"/>
    </location>
</feature>
<evidence type="ECO:0000313" key="6">
    <source>
        <dbReference type="EMBL" id="SVA66527.1"/>
    </source>
</evidence>
<evidence type="ECO:0000259" key="5">
    <source>
        <dbReference type="Pfam" id="PF03958"/>
    </source>
</evidence>
<evidence type="ECO:0000256" key="1">
    <source>
        <dbReference type="ARBA" id="ARBA00004370"/>
    </source>
</evidence>
<dbReference type="GO" id="GO:0015627">
    <property type="term" value="C:type II protein secretion system complex"/>
    <property type="evidence" value="ECO:0007669"/>
    <property type="project" value="TreeGrafter"/>
</dbReference>
<keyword evidence="2" id="KW-0732">Signal</keyword>
<feature type="compositionally biased region" description="Low complexity" evidence="4">
    <location>
        <begin position="348"/>
        <end position="358"/>
    </location>
</feature>
<dbReference type="Gene3D" id="3.55.50.30">
    <property type="match status" value="1"/>
</dbReference>
<evidence type="ECO:0000256" key="2">
    <source>
        <dbReference type="ARBA" id="ARBA00022729"/>
    </source>
</evidence>
<dbReference type="InterPro" id="IPR005644">
    <property type="entry name" value="NolW-like"/>
</dbReference>
<keyword evidence="3" id="KW-0472">Membrane</keyword>
<feature type="region of interest" description="Disordered" evidence="4">
    <location>
        <begin position="458"/>
        <end position="481"/>
    </location>
</feature>
<comment type="subcellular location">
    <subcellularLocation>
        <location evidence="1">Membrane</location>
    </subcellularLocation>
</comment>
<feature type="domain" description="NolW-like" evidence="5">
    <location>
        <begin position="153"/>
        <end position="211"/>
    </location>
</feature>
<sequence>MKTRFFSCIFTLITFNCVLLLSFSQNRGDNNGQMEVSERNEAGQAVRFDFDFPRGDLQNLIRFISEETDLTIIASEGDIKDKKFALTNLKSVTIEETLEKIKTVLSQYDLTMIHTDSTILITTFEKAVQMKVPIKRITADPNQVEQTDEIQTYIIQLTGAVASELVNSLKTLLNKSANIFADTTSNLLIITDVASNIHRVVTILQAADEEPEVPLKVEVVPLVNAEATSLARTLSDVFSQDGMVSNILRKLGNAKDEKDVEKMMQRAKKEGAGIDMLRGLIQIVPDQNSNSLIIKASEDNIAALKNLIEKLDTVSNVQTEIKIFRLNFAISENVAETLEDLITGISSGGSSSRSSRSSWWDRERRERERRERERRGRGGSSQNNQGVVGTVSISSDERLNAILISSDPRNFPFLEKIITELDEADPQDEMQIYFLKFADAETLAETLRNLFEGDTGADDNRPWWERGRDRDRGGDEGEGGFGIQGEVSLVPDLRLNALLISTPQQNFATIDKLIKDLDVNMPSQEWGTKIYYLKYADAENIEAVINNVYQGSSSSSSRGRGFFSFLPSRSSQSQGSLAGNVVAEAYPTMNSIIVSTSTQRNFELITQFIEELDVPTPEGQREVTKLIRLEYAEAEEME</sequence>
<dbReference type="InterPro" id="IPR050810">
    <property type="entry name" value="Bact_Secretion_Sys_Channel"/>
</dbReference>
<feature type="domain" description="NolW-like" evidence="5">
    <location>
        <begin position="217"/>
        <end position="313"/>
    </location>
</feature>
<dbReference type="AlphaFoldDB" id="A0A381XQP9"/>
<feature type="region of interest" description="Disordered" evidence="4">
    <location>
        <begin position="345"/>
        <end position="390"/>
    </location>
</feature>
<proteinExistence type="predicted"/>